<protein>
    <recommendedName>
        <fullName evidence="1">RNase H type-1 domain-containing protein</fullName>
    </recommendedName>
</protein>
<dbReference type="InterPro" id="IPR036397">
    <property type="entry name" value="RNaseH_sf"/>
</dbReference>
<dbReference type="InterPro" id="IPR053151">
    <property type="entry name" value="RNase_H-like"/>
</dbReference>
<dbReference type="AlphaFoldDB" id="A0A7N0SZ11"/>
<feature type="domain" description="RNase H type-1" evidence="1">
    <location>
        <begin position="69"/>
        <end position="186"/>
    </location>
</feature>
<dbReference type="PANTHER" id="PTHR47723">
    <property type="entry name" value="OS05G0353850 PROTEIN"/>
    <property type="match status" value="1"/>
</dbReference>
<dbReference type="Gramene" id="Kaladp0015s0011.1.v1.1">
    <property type="protein sequence ID" value="Kaladp0015s0011.1.v1.1"/>
    <property type="gene ID" value="Kaladp0015s0011.v1.1"/>
</dbReference>
<dbReference type="GO" id="GO:0003676">
    <property type="term" value="F:nucleic acid binding"/>
    <property type="evidence" value="ECO:0007669"/>
    <property type="project" value="InterPro"/>
</dbReference>
<dbReference type="Gene3D" id="3.30.420.10">
    <property type="entry name" value="Ribonuclease H-like superfamily/Ribonuclease H"/>
    <property type="match status" value="1"/>
</dbReference>
<dbReference type="SUPFAM" id="SSF53098">
    <property type="entry name" value="Ribonuclease H-like"/>
    <property type="match status" value="1"/>
</dbReference>
<dbReference type="InterPro" id="IPR012337">
    <property type="entry name" value="RNaseH-like_sf"/>
</dbReference>
<accession>A0A7N0SZ11</accession>
<dbReference type="PANTHER" id="PTHR47723:SF19">
    <property type="entry name" value="POLYNUCLEOTIDYL TRANSFERASE, RIBONUCLEASE H-LIKE SUPERFAMILY PROTEIN"/>
    <property type="match status" value="1"/>
</dbReference>
<reference evidence="2" key="1">
    <citation type="submission" date="2021-01" db="UniProtKB">
        <authorList>
            <consortium name="EnsemblPlants"/>
        </authorList>
    </citation>
    <scope>IDENTIFICATION</scope>
</reference>
<evidence type="ECO:0000259" key="1">
    <source>
        <dbReference type="Pfam" id="PF13456"/>
    </source>
</evidence>
<proteinExistence type="predicted"/>
<dbReference type="EnsemblPlants" id="Kaladp0015s0011.1.v1.1">
    <property type="protein sequence ID" value="Kaladp0015s0011.1.v1.1"/>
    <property type="gene ID" value="Kaladp0015s0011.v1.1"/>
</dbReference>
<name>A0A7N0SZ11_KALFE</name>
<sequence>MLICQVPVCELNCQDGIVNGKQAPLIKPSIAVPHSELITLAALRVQKAFIPPPKIRWVSWDPSENLTLNVDGSVDALGPSGEGIIREINGRPKLLFMVRFDSGLSNTKAEFMAALRGLRGASLAGLAISEVHTDSSVLADAVNNSNSRSWDCYYLVRCIRKELRGAKLRHIYREANQVAYALAKDAHTCGSLVSSSLSVFNSHIKALVALDHKRTPSCRLG</sequence>
<evidence type="ECO:0000313" key="2">
    <source>
        <dbReference type="EnsemblPlants" id="Kaladp0015s0011.1.v1.1"/>
    </source>
</evidence>
<dbReference type="GO" id="GO:0004523">
    <property type="term" value="F:RNA-DNA hybrid ribonuclease activity"/>
    <property type="evidence" value="ECO:0007669"/>
    <property type="project" value="InterPro"/>
</dbReference>
<dbReference type="InterPro" id="IPR044730">
    <property type="entry name" value="RNase_H-like_dom_plant"/>
</dbReference>
<dbReference type="InterPro" id="IPR002156">
    <property type="entry name" value="RNaseH_domain"/>
</dbReference>
<dbReference type="Proteomes" id="UP000594263">
    <property type="component" value="Unplaced"/>
</dbReference>
<dbReference type="Pfam" id="PF13456">
    <property type="entry name" value="RVT_3"/>
    <property type="match status" value="1"/>
</dbReference>
<dbReference type="CDD" id="cd06222">
    <property type="entry name" value="RNase_H_like"/>
    <property type="match status" value="1"/>
</dbReference>
<evidence type="ECO:0000313" key="3">
    <source>
        <dbReference type="Proteomes" id="UP000594263"/>
    </source>
</evidence>
<keyword evidence="3" id="KW-1185">Reference proteome</keyword>
<organism evidence="2 3">
    <name type="scientific">Kalanchoe fedtschenkoi</name>
    <name type="common">Lavender scallops</name>
    <name type="synonym">South American air plant</name>
    <dbReference type="NCBI Taxonomy" id="63787"/>
    <lineage>
        <taxon>Eukaryota</taxon>
        <taxon>Viridiplantae</taxon>
        <taxon>Streptophyta</taxon>
        <taxon>Embryophyta</taxon>
        <taxon>Tracheophyta</taxon>
        <taxon>Spermatophyta</taxon>
        <taxon>Magnoliopsida</taxon>
        <taxon>eudicotyledons</taxon>
        <taxon>Gunneridae</taxon>
        <taxon>Pentapetalae</taxon>
        <taxon>Saxifragales</taxon>
        <taxon>Crassulaceae</taxon>
        <taxon>Kalanchoe</taxon>
    </lineage>
</organism>